<dbReference type="AlphaFoldDB" id="A0A6M2YPP4"/>
<evidence type="ECO:0000256" key="5">
    <source>
        <dbReference type="ARBA" id="ARBA00022723"/>
    </source>
</evidence>
<evidence type="ECO:0000256" key="1">
    <source>
        <dbReference type="ARBA" id="ARBA00004123"/>
    </source>
</evidence>
<dbReference type="GO" id="GO:0061665">
    <property type="term" value="F:SUMO ligase activity"/>
    <property type="evidence" value="ECO:0007669"/>
    <property type="project" value="TreeGrafter"/>
</dbReference>
<dbReference type="InterPro" id="IPR011011">
    <property type="entry name" value="Znf_FYVE_PHD"/>
</dbReference>
<keyword evidence="9" id="KW-0539">Nucleus</keyword>
<evidence type="ECO:0000256" key="11">
    <source>
        <dbReference type="ARBA" id="ARBA00083458"/>
    </source>
</evidence>
<dbReference type="CDD" id="cd15570">
    <property type="entry name" value="PHD_Bye1p_SIZ1_like"/>
    <property type="match status" value="1"/>
</dbReference>
<keyword evidence="6 12" id="KW-0863">Zinc-finger</keyword>
<dbReference type="InterPro" id="IPR036361">
    <property type="entry name" value="SAP_dom_sf"/>
</dbReference>
<evidence type="ECO:0000259" key="15">
    <source>
        <dbReference type="PROSITE" id="PS51044"/>
    </source>
</evidence>
<keyword evidence="4" id="KW-0808">Transferase</keyword>
<dbReference type="InterPro" id="IPR031141">
    <property type="entry name" value="SIZ1/2_SP-RING"/>
</dbReference>
<proteinExistence type="evidence at transcript level"/>
<dbReference type="GO" id="GO:0008270">
    <property type="term" value="F:zinc ion binding"/>
    <property type="evidence" value="ECO:0007669"/>
    <property type="project" value="UniProtKB-KW"/>
</dbReference>
<accession>A0A6M2YPP4</accession>
<dbReference type="EMBL" id="MH454597">
    <property type="protein sequence ID" value="QDV59529.1"/>
    <property type="molecule type" value="mRNA"/>
</dbReference>
<dbReference type="InterPro" id="IPR019786">
    <property type="entry name" value="Zinc_finger_PHD-type_CS"/>
</dbReference>
<dbReference type="Pfam" id="PF02891">
    <property type="entry name" value="zf-MIZ"/>
    <property type="match status" value="1"/>
</dbReference>
<dbReference type="GO" id="GO:0016874">
    <property type="term" value="F:ligase activity"/>
    <property type="evidence" value="ECO:0007669"/>
    <property type="project" value="UniProtKB-KW"/>
</dbReference>
<gene>
    <name evidence="16" type="primary">SIZ1</name>
</gene>
<dbReference type="InterPro" id="IPR013083">
    <property type="entry name" value="Znf_RING/FYVE/PHD"/>
</dbReference>
<keyword evidence="7" id="KW-0833">Ubl conjugation pathway</keyword>
<feature type="domain" description="SP-RING-type" evidence="15">
    <location>
        <begin position="350"/>
        <end position="431"/>
    </location>
</feature>
<name>A0A6M2YPP4_9MAGN</name>
<organism evidence="16">
    <name type="scientific">Chimonanthus praecox</name>
    <dbReference type="NCBI Taxonomy" id="13419"/>
    <lineage>
        <taxon>Eukaryota</taxon>
        <taxon>Viridiplantae</taxon>
        <taxon>Streptophyta</taxon>
        <taxon>Embryophyta</taxon>
        <taxon>Tracheophyta</taxon>
        <taxon>Spermatophyta</taxon>
        <taxon>Magnoliopsida</taxon>
        <taxon>Magnoliidae</taxon>
        <taxon>Laurales</taxon>
        <taxon>Calycanthaceae</taxon>
        <taxon>Chimonanthus</taxon>
    </lineage>
</organism>
<evidence type="ECO:0000256" key="8">
    <source>
        <dbReference type="ARBA" id="ARBA00022833"/>
    </source>
</evidence>
<comment type="subcellular location">
    <subcellularLocation>
        <location evidence="1">Nucleus</location>
    </subcellularLocation>
</comment>
<dbReference type="UniPathway" id="UPA00886"/>
<dbReference type="PANTHER" id="PTHR10782:SF102">
    <property type="entry name" value="E3 SUMO-PROTEIN LIGASE SIZ1"/>
    <property type="match status" value="1"/>
</dbReference>
<dbReference type="GO" id="GO:0000785">
    <property type="term" value="C:chromatin"/>
    <property type="evidence" value="ECO:0007669"/>
    <property type="project" value="TreeGrafter"/>
</dbReference>
<dbReference type="SUPFAM" id="SSF57903">
    <property type="entry name" value="FYVE/PHD zinc finger"/>
    <property type="match status" value="1"/>
</dbReference>
<evidence type="ECO:0000256" key="7">
    <source>
        <dbReference type="ARBA" id="ARBA00022786"/>
    </source>
</evidence>
<evidence type="ECO:0000313" key="16">
    <source>
        <dbReference type="EMBL" id="QDV59529.1"/>
    </source>
</evidence>
<dbReference type="GO" id="GO:0016925">
    <property type="term" value="P:protein sumoylation"/>
    <property type="evidence" value="ECO:0007669"/>
    <property type="project" value="UniProtKB-UniPathway"/>
</dbReference>
<evidence type="ECO:0000259" key="14">
    <source>
        <dbReference type="PROSITE" id="PS50800"/>
    </source>
</evidence>
<sequence>MDLAASCKDKLAFFRIKELKDVLTQLGLAKQGKKQDLVDRILALFSDEGSKTHGWAKRNSIGKEGVAKIIEDTYRKMQVHGATELATKFPNGSDSNNLKPKEEVDDSFQLDMKVRCPCGSSLLSDSMIQCEEPRCHVWQHICCVIIPEKPLEGVVPEVPPQFYCEICRINRADPFWVTLAHPLLPVKLITSNVSTDGTNPVQNVEKTFQLTRADRDLLQKSEYDLQAWCILLNDKVPFRMQWPQYADLQVNGVPIRTTNRPGSQLLGINGRDDGPAITTCSREGMNKIFLSGCDARTFSLGVRIVKRRTVQQVLNLIPKEAEGELFEDAFARVCRCIGGGAAAENADSDSDLEVVAESVTVNLRCPMSGSRMKIAGRFKPCVHMGCFDLETFVELNQRSRKWQCPICLKNYSLDNIIIDPYFNRIVSMMKECGEDVNEIDVKPDGSWRAKNEHDRKDLAQWHFPDGSLCVTIDVDVKPDQEFLKQTKPGVSDGQTSLKLGIKRNRNGIWEVSKPEDQQPLSSGNHLTDNFENHSQRIMPMSSSATGSYRDGEDASVNQEGGGHFDFSNGNELDSMSLNFDSSYGGGRLPPPLMDTDVIVLSDSEEDNENLICPENVYDTGPPESSGIPYPVPPTGVIDSYHEDSGLGTSGDAELVLFNNNSDDFSLWPLGPPPSSGFQLFGPDASISGALVDAQDTSVPCPSTINGFGLANTTNLAGTASQAQNPSICQPSSEINGGLVVNPLVFAAEDPSLQLFLPTRPEDTSIQSDLRDHNDASNGVRTEDWISLRLGGGGSHGESTTKDGLNSRESRLDSLSNTGAFPYHSDFPLVVHPSWSEDILL</sequence>
<dbReference type="SMART" id="SM00249">
    <property type="entry name" value="PHD"/>
    <property type="match status" value="1"/>
</dbReference>
<keyword evidence="16" id="KW-0436">Ligase</keyword>
<evidence type="ECO:0000256" key="13">
    <source>
        <dbReference type="SAM" id="MobiDB-lite"/>
    </source>
</evidence>
<comment type="similarity">
    <text evidence="3">Belongs to the PIAS family.</text>
</comment>
<feature type="region of interest" description="Disordered" evidence="13">
    <location>
        <begin position="786"/>
        <end position="810"/>
    </location>
</feature>
<evidence type="ECO:0000256" key="10">
    <source>
        <dbReference type="ARBA" id="ARBA00068604"/>
    </source>
</evidence>
<dbReference type="FunFam" id="3.30.40.10:FF:000241">
    <property type="entry name" value="E3 SUMO-protein ligase SIZ2"/>
    <property type="match status" value="1"/>
</dbReference>
<keyword evidence="5" id="KW-0479">Metal-binding</keyword>
<comment type="pathway">
    <text evidence="2">Protein modification; protein sumoylation.</text>
</comment>
<dbReference type="PANTHER" id="PTHR10782">
    <property type="entry name" value="ZINC FINGER MIZ DOMAIN-CONTAINING PROTEIN"/>
    <property type="match status" value="1"/>
</dbReference>
<evidence type="ECO:0000256" key="3">
    <source>
        <dbReference type="ARBA" id="ARBA00005383"/>
    </source>
</evidence>
<evidence type="ECO:0000256" key="9">
    <source>
        <dbReference type="ARBA" id="ARBA00023242"/>
    </source>
</evidence>
<protein>
    <recommendedName>
        <fullName evidence="10">E3 SUMO-protein ligase SIZ1</fullName>
    </recommendedName>
    <alternativeName>
        <fullName evidence="11">E3 SUMO-protein transferase SIZ1</fullName>
    </alternativeName>
</protein>
<dbReference type="CDD" id="cd16792">
    <property type="entry name" value="SP-RING_Siz-like"/>
    <property type="match status" value="1"/>
</dbReference>
<dbReference type="PROSITE" id="PS50800">
    <property type="entry name" value="SAP"/>
    <property type="match status" value="1"/>
</dbReference>
<dbReference type="PROSITE" id="PS51044">
    <property type="entry name" value="ZF_SP_RING"/>
    <property type="match status" value="1"/>
</dbReference>
<dbReference type="Gene3D" id="1.10.720.30">
    <property type="entry name" value="SAP domain"/>
    <property type="match status" value="1"/>
</dbReference>
<dbReference type="SUPFAM" id="SSF68906">
    <property type="entry name" value="SAP domain"/>
    <property type="match status" value="1"/>
</dbReference>
<dbReference type="Pfam" id="PF02037">
    <property type="entry name" value="SAP"/>
    <property type="match status" value="1"/>
</dbReference>
<dbReference type="InterPro" id="IPR001965">
    <property type="entry name" value="Znf_PHD"/>
</dbReference>
<feature type="compositionally biased region" description="Basic and acidic residues" evidence="13">
    <location>
        <begin position="798"/>
        <end position="810"/>
    </location>
</feature>
<dbReference type="SMART" id="SM00513">
    <property type="entry name" value="SAP"/>
    <property type="match status" value="1"/>
</dbReference>
<dbReference type="GO" id="GO:0005634">
    <property type="term" value="C:nucleus"/>
    <property type="evidence" value="ECO:0007669"/>
    <property type="project" value="UniProtKB-SubCell"/>
</dbReference>
<evidence type="ECO:0000256" key="2">
    <source>
        <dbReference type="ARBA" id="ARBA00004718"/>
    </source>
</evidence>
<dbReference type="InterPro" id="IPR003034">
    <property type="entry name" value="SAP_dom"/>
</dbReference>
<dbReference type="FunFam" id="1.10.720.30:FF:000014">
    <property type="entry name" value="E3 SUMO-protein ligase SIZ1"/>
    <property type="match status" value="1"/>
</dbReference>
<evidence type="ECO:0000256" key="4">
    <source>
        <dbReference type="ARBA" id="ARBA00022679"/>
    </source>
</evidence>
<evidence type="ECO:0000256" key="6">
    <source>
        <dbReference type="ARBA" id="ARBA00022771"/>
    </source>
</evidence>
<dbReference type="PROSITE" id="PS01359">
    <property type="entry name" value="ZF_PHD_1"/>
    <property type="match status" value="1"/>
</dbReference>
<evidence type="ECO:0000256" key="12">
    <source>
        <dbReference type="PROSITE-ProRule" id="PRU00452"/>
    </source>
</evidence>
<dbReference type="Gene3D" id="3.30.40.10">
    <property type="entry name" value="Zinc/RING finger domain, C3HC4 (zinc finger)"/>
    <property type="match status" value="2"/>
</dbReference>
<feature type="domain" description="SAP" evidence="14">
    <location>
        <begin position="11"/>
        <end position="45"/>
    </location>
</feature>
<keyword evidence="8" id="KW-0862">Zinc</keyword>
<reference evidence="16" key="1">
    <citation type="submission" date="2018-06" db="EMBL/GenBank/DDBJ databases">
        <authorList>
            <person name="Li R.V."/>
        </authorList>
    </citation>
    <scope>NUCLEOTIDE SEQUENCE</scope>
</reference>
<dbReference type="InterPro" id="IPR004181">
    <property type="entry name" value="Znf_MIZ"/>
</dbReference>